<dbReference type="RefSeq" id="WP_004175703.1">
    <property type="nucleotide sequence ID" value="NZ_CP021106.3"/>
</dbReference>
<dbReference type="PRINTS" id="PR00081">
    <property type="entry name" value="GDHRDH"/>
</dbReference>
<gene>
    <name evidence="4" type="ORF">EBAPG3_006580</name>
</gene>
<dbReference type="SUPFAM" id="SSF51735">
    <property type="entry name" value="NAD(P)-binding Rossmann-fold domains"/>
    <property type="match status" value="1"/>
</dbReference>
<keyword evidence="2" id="KW-0560">Oxidoreductase</keyword>
<organism evidence="4 5">
    <name type="scientific">Nitrosospira lacus</name>
    <dbReference type="NCBI Taxonomy" id="1288494"/>
    <lineage>
        <taxon>Bacteria</taxon>
        <taxon>Pseudomonadati</taxon>
        <taxon>Pseudomonadota</taxon>
        <taxon>Betaproteobacteria</taxon>
        <taxon>Nitrosomonadales</taxon>
        <taxon>Nitrosomonadaceae</taxon>
        <taxon>Nitrosospira</taxon>
    </lineage>
</organism>
<protein>
    <submittedName>
        <fullName evidence="4">Short-chain dehydrogenase</fullName>
    </submittedName>
</protein>
<name>A0A1W6SNT6_9PROT</name>
<evidence type="ECO:0000256" key="1">
    <source>
        <dbReference type="ARBA" id="ARBA00006484"/>
    </source>
</evidence>
<evidence type="ECO:0000313" key="4">
    <source>
        <dbReference type="EMBL" id="ARO87463.1"/>
    </source>
</evidence>
<keyword evidence="5" id="KW-1185">Reference proteome</keyword>
<sequence length="254" mass="26668">MKVKKHYDVKGKIALVTGANRGIGKAILAAFLHNGAAKIYAAVRNLNSVIPIVARYGDRVVPVQLDLTKPETIMAAAETARDVQVVVNNAGVFIASTPMDGDAINSLERGMEINVLGLIRMAQAFAPVLERNGGGAFVQLNSIASLKCASSFATHSASKAAAYSITQALRDLLDQQGTVVLSVHPGLIATDMSDAAGLGGIAEPASLVGEGIVTALKAGNFHLFPDSMAKRIGSAYQHFSENVIEADISEYRSH</sequence>
<evidence type="ECO:0000313" key="5">
    <source>
        <dbReference type="Proteomes" id="UP000012179"/>
    </source>
</evidence>
<dbReference type="eggNOG" id="COG1028">
    <property type="taxonomic scope" value="Bacteria"/>
</dbReference>
<dbReference type="Pfam" id="PF00106">
    <property type="entry name" value="adh_short"/>
    <property type="match status" value="1"/>
</dbReference>
<dbReference type="AlphaFoldDB" id="A0A1W6SNT6"/>
<dbReference type="Proteomes" id="UP000012179">
    <property type="component" value="Chromosome"/>
</dbReference>
<dbReference type="GO" id="GO:0016491">
    <property type="term" value="F:oxidoreductase activity"/>
    <property type="evidence" value="ECO:0007669"/>
    <property type="project" value="UniProtKB-KW"/>
</dbReference>
<dbReference type="NCBIfam" id="NF006120">
    <property type="entry name" value="PRK08264.1-6"/>
    <property type="match status" value="1"/>
</dbReference>
<dbReference type="PANTHER" id="PTHR42901:SF1">
    <property type="entry name" value="ALCOHOL DEHYDROGENASE"/>
    <property type="match status" value="1"/>
</dbReference>
<dbReference type="EMBL" id="CP021106">
    <property type="protein sequence ID" value="ARO87463.1"/>
    <property type="molecule type" value="Genomic_DNA"/>
</dbReference>
<dbReference type="PANTHER" id="PTHR42901">
    <property type="entry name" value="ALCOHOL DEHYDROGENASE"/>
    <property type="match status" value="1"/>
</dbReference>
<accession>A0A1W6SNT6</accession>
<dbReference type="InterPro" id="IPR002347">
    <property type="entry name" value="SDR_fam"/>
</dbReference>
<comment type="similarity">
    <text evidence="1 3">Belongs to the short-chain dehydrogenases/reductases (SDR) family.</text>
</comment>
<dbReference type="InterPro" id="IPR036291">
    <property type="entry name" value="NAD(P)-bd_dom_sf"/>
</dbReference>
<dbReference type="PRINTS" id="PR00080">
    <property type="entry name" value="SDRFAMILY"/>
</dbReference>
<dbReference type="OrthoDB" id="5786478at2"/>
<dbReference type="KEGG" id="nlc:EBAPG3_006580"/>
<evidence type="ECO:0000256" key="2">
    <source>
        <dbReference type="ARBA" id="ARBA00023002"/>
    </source>
</evidence>
<proteinExistence type="inferred from homology"/>
<evidence type="ECO:0000256" key="3">
    <source>
        <dbReference type="RuleBase" id="RU000363"/>
    </source>
</evidence>
<dbReference type="Gene3D" id="3.40.50.720">
    <property type="entry name" value="NAD(P)-binding Rossmann-like Domain"/>
    <property type="match status" value="1"/>
</dbReference>
<reference evidence="4 5" key="1">
    <citation type="journal article" date="2015" name="Int. J. Syst. Evol. Microbiol.">
        <title>Nitrosospira lacus sp. nov., a psychrotolerant, ammonia-oxidizing bacterium from sandy lake sediment.</title>
        <authorList>
            <person name="Urakawa H."/>
            <person name="Garcia J.C."/>
            <person name="Nielsen J.L."/>
            <person name="Le V.Q."/>
            <person name="Kozlowski J.A."/>
            <person name="Stein L.Y."/>
            <person name="Lim C.K."/>
            <person name="Pommerening-Roser A."/>
            <person name="Martens-Habbena W."/>
            <person name="Stahl D.A."/>
            <person name="Klotz M.G."/>
        </authorList>
    </citation>
    <scope>NUCLEOTIDE SEQUENCE [LARGE SCALE GENOMIC DNA]</scope>
    <source>
        <strain evidence="4 5">APG3</strain>
    </source>
</reference>